<keyword evidence="3" id="KW-1185">Reference proteome</keyword>
<feature type="region of interest" description="Disordered" evidence="1">
    <location>
        <begin position="69"/>
        <end position="91"/>
    </location>
</feature>
<evidence type="ECO:0000313" key="2">
    <source>
        <dbReference type="EMBL" id="GBP35405.1"/>
    </source>
</evidence>
<comment type="caution">
    <text evidence="2">The sequence shown here is derived from an EMBL/GenBank/DDBJ whole genome shotgun (WGS) entry which is preliminary data.</text>
</comment>
<accession>A0A4C1VCR0</accession>
<dbReference type="Proteomes" id="UP000299102">
    <property type="component" value="Unassembled WGS sequence"/>
</dbReference>
<evidence type="ECO:0000313" key="3">
    <source>
        <dbReference type="Proteomes" id="UP000299102"/>
    </source>
</evidence>
<gene>
    <name evidence="2" type="ORF">EVAR_94855_1</name>
</gene>
<sequence>MAAETKAVRSSEWVTLRSTRDPAEAEIGLRGPITNRIGVPGAIPSFGGRFSLTHQSRLTFDRLQTCNVRNPHGGAKNRPRESKCRVEGSVT</sequence>
<proteinExistence type="predicted"/>
<dbReference type="AlphaFoldDB" id="A0A4C1VCR0"/>
<evidence type="ECO:0000256" key="1">
    <source>
        <dbReference type="SAM" id="MobiDB-lite"/>
    </source>
</evidence>
<feature type="compositionally biased region" description="Basic and acidic residues" evidence="1">
    <location>
        <begin position="78"/>
        <end position="91"/>
    </location>
</feature>
<name>A0A4C1VCR0_EUMVA</name>
<protein>
    <submittedName>
        <fullName evidence="2">Uncharacterized protein</fullName>
    </submittedName>
</protein>
<organism evidence="2 3">
    <name type="scientific">Eumeta variegata</name>
    <name type="common">Bagworm moth</name>
    <name type="synonym">Eumeta japonica</name>
    <dbReference type="NCBI Taxonomy" id="151549"/>
    <lineage>
        <taxon>Eukaryota</taxon>
        <taxon>Metazoa</taxon>
        <taxon>Ecdysozoa</taxon>
        <taxon>Arthropoda</taxon>
        <taxon>Hexapoda</taxon>
        <taxon>Insecta</taxon>
        <taxon>Pterygota</taxon>
        <taxon>Neoptera</taxon>
        <taxon>Endopterygota</taxon>
        <taxon>Lepidoptera</taxon>
        <taxon>Glossata</taxon>
        <taxon>Ditrysia</taxon>
        <taxon>Tineoidea</taxon>
        <taxon>Psychidae</taxon>
        <taxon>Oiketicinae</taxon>
        <taxon>Eumeta</taxon>
    </lineage>
</organism>
<reference evidence="2 3" key="1">
    <citation type="journal article" date="2019" name="Commun. Biol.">
        <title>The bagworm genome reveals a unique fibroin gene that provides high tensile strength.</title>
        <authorList>
            <person name="Kono N."/>
            <person name="Nakamura H."/>
            <person name="Ohtoshi R."/>
            <person name="Tomita M."/>
            <person name="Numata K."/>
            <person name="Arakawa K."/>
        </authorList>
    </citation>
    <scope>NUCLEOTIDE SEQUENCE [LARGE SCALE GENOMIC DNA]</scope>
</reference>
<dbReference type="EMBL" id="BGZK01000303">
    <property type="protein sequence ID" value="GBP35405.1"/>
    <property type="molecule type" value="Genomic_DNA"/>
</dbReference>